<evidence type="ECO:0000313" key="2">
    <source>
        <dbReference type="Proteomes" id="UP000018934"/>
    </source>
</evidence>
<protein>
    <submittedName>
        <fullName evidence="1">Uncharacterized protein</fullName>
    </submittedName>
</protein>
<name>A0ABM5PAT4_DEHRP</name>
<dbReference type="EMBL" id="CP007033">
    <property type="protein sequence ID" value="AHF11434.1"/>
    <property type="molecule type" value="Genomic_DNA"/>
</dbReference>
<proteinExistence type="predicted"/>
<dbReference type="Proteomes" id="UP000018934">
    <property type="component" value="Chromosome"/>
</dbReference>
<accession>A0ABM5PAT4</accession>
<gene>
    <name evidence="1" type="ORF">DEHRE_10725</name>
</gene>
<sequence length="76" mass="8480">MKRLVLGMTVIIVIALGALANYADSRGAEAEELRQKLLVLERQAEEEVVIPAASLLRIDSDSKERLPRSYEILTDK</sequence>
<evidence type="ECO:0000313" key="1">
    <source>
        <dbReference type="EMBL" id="AHF11434.1"/>
    </source>
</evidence>
<dbReference type="RefSeq" id="WP_025205994.1">
    <property type="nucleotide sequence ID" value="NZ_CP007033.1"/>
</dbReference>
<keyword evidence="2" id="KW-1185">Reference proteome</keyword>
<reference evidence="1 2" key="1">
    <citation type="journal article" date="2013" name="Stand. Genomic Sci.">
        <title>Complete genome sequence of Dehalobacter restrictus PER-K23(T.).</title>
        <authorList>
            <person name="Kruse T."/>
            <person name="Maillard J."/>
            <person name="Goodwin L."/>
            <person name="Woyke T."/>
            <person name="Teshima H."/>
            <person name="Bruce D."/>
            <person name="Detter C."/>
            <person name="Tapia R."/>
            <person name="Han C."/>
            <person name="Huntemann M."/>
            <person name="Wei C.L."/>
            <person name="Han J."/>
            <person name="Chen A."/>
            <person name="Kyrpides N."/>
            <person name="Szeto E."/>
            <person name="Markowitz V."/>
            <person name="Ivanova N."/>
            <person name="Pagani I."/>
            <person name="Pati A."/>
            <person name="Pitluck S."/>
            <person name="Nolan M."/>
            <person name="Holliger C."/>
            <person name="Smidt H."/>
        </authorList>
    </citation>
    <scope>NUCLEOTIDE SEQUENCE [LARGE SCALE GENOMIC DNA]</scope>
    <source>
        <strain evidence="2">DSM 9455</strain>
    </source>
</reference>
<organism evidence="1 2">
    <name type="scientific">Dehalobacter restrictus (strain DSM 9455 / PER-K23)</name>
    <dbReference type="NCBI Taxonomy" id="871738"/>
    <lineage>
        <taxon>Bacteria</taxon>
        <taxon>Bacillati</taxon>
        <taxon>Bacillota</taxon>
        <taxon>Clostridia</taxon>
        <taxon>Eubacteriales</taxon>
        <taxon>Desulfitobacteriaceae</taxon>
        <taxon>Dehalobacter</taxon>
    </lineage>
</organism>